<evidence type="ECO:0000259" key="4">
    <source>
        <dbReference type="PROSITE" id="PS51186"/>
    </source>
</evidence>
<sequence length="174" mass="19595">MTRDDESRVFRASSQHSFQPDMNSTSVRQAVLADLEELATLFDQYRRFQGQASDVAAARSFLCDRFDHGESVLLICLDGATAVGFAQLYPSFSSVSLSRVFVVNDLFVQESGRRKGLASKLLSALESYAWSLGSARLTLNVARGNTSAQSLYEERGWKQDDQFFMYHRFPEDHS</sequence>
<dbReference type="HOGENOM" id="CLU_013985_34_9_4"/>
<dbReference type="Gene3D" id="3.40.630.30">
    <property type="match status" value="1"/>
</dbReference>
<reference evidence="5 6" key="1">
    <citation type="submission" date="2012-10" db="EMBL/GenBank/DDBJ databases">
        <title>Genome sequence of Variovorax paradoxus B4.</title>
        <authorList>
            <person name="Schuldes J."/>
            <person name="Brandt U."/>
            <person name="Hiessl S."/>
            <person name="Wuebbeler J.H."/>
            <person name="Thuermer A."/>
            <person name="Steinbuechel A."/>
            <person name="Daniel R."/>
        </authorList>
    </citation>
    <scope>NUCLEOTIDE SEQUENCE [LARGE SCALE GENOMIC DNA]</scope>
    <source>
        <strain evidence="5 6">B4</strain>
    </source>
</reference>
<dbReference type="Proteomes" id="UP000016223">
    <property type="component" value="Chromosome 2"/>
</dbReference>
<evidence type="ECO:0000256" key="3">
    <source>
        <dbReference type="SAM" id="MobiDB-lite"/>
    </source>
</evidence>
<feature type="domain" description="N-acetyltransferase" evidence="4">
    <location>
        <begin position="25"/>
        <end position="174"/>
    </location>
</feature>
<organism evidence="5 6">
    <name type="scientific">Variovorax paradoxus B4</name>
    <dbReference type="NCBI Taxonomy" id="1246301"/>
    <lineage>
        <taxon>Bacteria</taxon>
        <taxon>Pseudomonadati</taxon>
        <taxon>Pseudomonadota</taxon>
        <taxon>Betaproteobacteria</taxon>
        <taxon>Burkholderiales</taxon>
        <taxon>Comamonadaceae</taxon>
        <taxon>Variovorax</taxon>
    </lineage>
</organism>
<dbReference type="PANTHER" id="PTHR43877">
    <property type="entry name" value="AMINOALKYLPHOSPHONATE N-ACETYLTRANSFERASE-RELATED-RELATED"/>
    <property type="match status" value="1"/>
</dbReference>
<evidence type="ECO:0000313" key="5">
    <source>
        <dbReference type="EMBL" id="AGU52697.1"/>
    </source>
</evidence>
<name>T1XII5_VARPD</name>
<dbReference type="PROSITE" id="PS51186">
    <property type="entry name" value="GNAT"/>
    <property type="match status" value="1"/>
</dbReference>
<dbReference type="PANTHER" id="PTHR43877:SF2">
    <property type="entry name" value="AMINOALKYLPHOSPHONATE N-ACETYLTRANSFERASE-RELATED"/>
    <property type="match status" value="1"/>
</dbReference>
<dbReference type="GO" id="GO:0016747">
    <property type="term" value="F:acyltransferase activity, transferring groups other than amino-acyl groups"/>
    <property type="evidence" value="ECO:0007669"/>
    <property type="project" value="InterPro"/>
</dbReference>
<keyword evidence="1 5" id="KW-0808">Transferase</keyword>
<dbReference type="InterPro" id="IPR050832">
    <property type="entry name" value="Bact_Acetyltransf"/>
</dbReference>
<feature type="compositionally biased region" description="Polar residues" evidence="3">
    <location>
        <begin position="12"/>
        <end position="22"/>
    </location>
</feature>
<protein>
    <submittedName>
        <fullName evidence="5">Putative acetyltransferase, GNAT family</fullName>
    </submittedName>
</protein>
<evidence type="ECO:0000256" key="1">
    <source>
        <dbReference type="ARBA" id="ARBA00022679"/>
    </source>
</evidence>
<keyword evidence="2" id="KW-0012">Acyltransferase</keyword>
<dbReference type="InterPro" id="IPR016181">
    <property type="entry name" value="Acyl_CoA_acyltransferase"/>
</dbReference>
<accession>T1XII5</accession>
<dbReference type="Pfam" id="PF00583">
    <property type="entry name" value="Acetyltransf_1"/>
    <property type="match status" value="1"/>
</dbReference>
<dbReference type="InterPro" id="IPR000182">
    <property type="entry name" value="GNAT_dom"/>
</dbReference>
<evidence type="ECO:0000313" key="6">
    <source>
        <dbReference type="Proteomes" id="UP000016223"/>
    </source>
</evidence>
<dbReference type="SUPFAM" id="SSF55729">
    <property type="entry name" value="Acyl-CoA N-acyltransferases (Nat)"/>
    <property type="match status" value="1"/>
</dbReference>
<gene>
    <name evidence="5" type="ORF">VAPA_2c01340</name>
</gene>
<dbReference type="EMBL" id="CP003912">
    <property type="protein sequence ID" value="AGU52697.1"/>
    <property type="molecule type" value="Genomic_DNA"/>
</dbReference>
<dbReference type="CDD" id="cd04301">
    <property type="entry name" value="NAT_SF"/>
    <property type="match status" value="1"/>
</dbReference>
<evidence type="ECO:0000256" key="2">
    <source>
        <dbReference type="ARBA" id="ARBA00023315"/>
    </source>
</evidence>
<feature type="region of interest" description="Disordered" evidence="3">
    <location>
        <begin position="1"/>
        <end position="22"/>
    </location>
</feature>
<dbReference type="AlphaFoldDB" id="T1XII5"/>
<dbReference type="KEGG" id="vpd:VAPA_2c01340"/>
<proteinExistence type="predicted"/>